<protein>
    <submittedName>
        <fullName evidence="2">Uncharacterized protein</fullName>
    </submittedName>
</protein>
<keyword evidence="3" id="KW-1185">Reference proteome</keyword>
<feature type="compositionally biased region" description="Basic residues" evidence="1">
    <location>
        <begin position="100"/>
        <end position="110"/>
    </location>
</feature>
<evidence type="ECO:0000313" key="3">
    <source>
        <dbReference type="Proteomes" id="UP001224775"/>
    </source>
</evidence>
<dbReference type="AlphaFoldDB" id="A0AAD8YDX4"/>
<sequence length="110" mass="12288">MPPNNRGQHKPSPPVNNQRRIFRGTGGPTDGNLPPKKTPRVRVKYQHQAASADDNVQLSNNNEDGTDLEEHADVDVNQLSLNDDGNNDRLNNNNHDSVAKKKKTTTIHYK</sequence>
<dbReference type="Proteomes" id="UP001224775">
    <property type="component" value="Unassembled WGS sequence"/>
</dbReference>
<organism evidence="2 3">
    <name type="scientific">Skeletonema marinoi</name>
    <dbReference type="NCBI Taxonomy" id="267567"/>
    <lineage>
        <taxon>Eukaryota</taxon>
        <taxon>Sar</taxon>
        <taxon>Stramenopiles</taxon>
        <taxon>Ochrophyta</taxon>
        <taxon>Bacillariophyta</taxon>
        <taxon>Coscinodiscophyceae</taxon>
        <taxon>Thalassiosirophycidae</taxon>
        <taxon>Thalassiosirales</taxon>
        <taxon>Skeletonemataceae</taxon>
        <taxon>Skeletonema</taxon>
        <taxon>Skeletonema marinoi-dohrnii complex</taxon>
    </lineage>
</organism>
<accession>A0AAD8YDX4</accession>
<comment type="caution">
    <text evidence="2">The sequence shown here is derived from an EMBL/GenBank/DDBJ whole genome shotgun (WGS) entry which is preliminary data.</text>
</comment>
<feature type="region of interest" description="Disordered" evidence="1">
    <location>
        <begin position="1"/>
        <end position="110"/>
    </location>
</feature>
<proteinExistence type="predicted"/>
<name>A0AAD8YDX4_9STRA</name>
<feature type="compositionally biased region" description="Polar residues" evidence="1">
    <location>
        <begin position="54"/>
        <end position="63"/>
    </location>
</feature>
<evidence type="ECO:0000256" key="1">
    <source>
        <dbReference type="SAM" id="MobiDB-lite"/>
    </source>
</evidence>
<dbReference type="EMBL" id="JATAAI010000007">
    <property type="protein sequence ID" value="KAK1744407.1"/>
    <property type="molecule type" value="Genomic_DNA"/>
</dbReference>
<evidence type="ECO:0000313" key="2">
    <source>
        <dbReference type="EMBL" id="KAK1744407.1"/>
    </source>
</evidence>
<reference evidence="2" key="1">
    <citation type="submission" date="2023-06" db="EMBL/GenBank/DDBJ databases">
        <title>Survivors Of The Sea: Transcriptome response of Skeletonema marinoi to long-term dormancy.</title>
        <authorList>
            <person name="Pinder M.I.M."/>
            <person name="Kourtchenko O."/>
            <person name="Robertson E.K."/>
            <person name="Larsson T."/>
            <person name="Maumus F."/>
            <person name="Osuna-Cruz C.M."/>
            <person name="Vancaester E."/>
            <person name="Stenow R."/>
            <person name="Vandepoele K."/>
            <person name="Ploug H."/>
            <person name="Bruchert V."/>
            <person name="Godhe A."/>
            <person name="Topel M."/>
        </authorList>
    </citation>
    <scope>NUCLEOTIDE SEQUENCE</scope>
    <source>
        <strain evidence="2">R05AC</strain>
    </source>
</reference>
<gene>
    <name evidence="2" type="ORF">QTG54_004940</name>
</gene>
<feature type="compositionally biased region" description="Low complexity" evidence="1">
    <location>
        <begin position="82"/>
        <end position="96"/>
    </location>
</feature>